<gene>
    <name evidence="2" type="ORF">CF15_03410</name>
</gene>
<accession>A0A0V8RUX6</accession>
<comment type="caution">
    <text evidence="2">The sequence shown here is derived from an EMBL/GenBank/DDBJ whole genome shotgun (WGS) entry which is preliminary data.</text>
</comment>
<keyword evidence="1" id="KW-0812">Transmembrane</keyword>
<sequence>MSLLALALAGGVLGLAYAFIRRAEPERALKYIVAGAIGLPLVCVTASILVKIIVFLIAVAVIAAILYIIYVFLAERGLEGHGFRRP</sequence>
<dbReference type="Proteomes" id="UP000053352">
    <property type="component" value="Unassembled WGS sequence"/>
</dbReference>
<dbReference type="RefSeq" id="WP_058370539.1">
    <property type="nucleotide sequence ID" value="NZ_LNTB01000001.1"/>
</dbReference>
<dbReference type="EMBL" id="LNTB01000001">
    <property type="protein sequence ID" value="KSW11861.1"/>
    <property type="molecule type" value="Genomic_DNA"/>
</dbReference>
<keyword evidence="3" id="KW-1185">Reference proteome</keyword>
<proteinExistence type="predicted"/>
<dbReference type="STRING" id="2309.CF15_03410"/>
<evidence type="ECO:0000256" key="1">
    <source>
        <dbReference type="SAM" id="Phobius"/>
    </source>
</evidence>
<evidence type="ECO:0000313" key="3">
    <source>
        <dbReference type="Proteomes" id="UP000053352"/>
    </source>
</evidence>
<keyword evidence="1" id="KW-0472">Membrane</keyword>
<feature type="transmembrane region" description="Helical" evidence="1">
    <location>
        <begin position="53"/>
        <end position="73"/>
    </location>
</feature>
<feature type="transmembrane region" description="Helical" evidence="1">
    <location>
        <begin position="28"/>
        <end position="46"/>
    </location>
</feature>
<name>A0A0V8RUX6_PYROC</name>
<organism evidence="2 3">
    <name type="scientific">Pyrodictium occultum</name>
    <dbReference type="NCBI Taxonomy" id="2309"/>
    <lineage>
        <taxon>Archaea</taxon>
        <taxon>Thermoproteota</taxon>
        <taxon>Thermoprotei</taxon>
        <taxon>Desulfurococcales</taxon>
        <taxon>Pyrodictiaceae</taxon>
        <taxon>Pyrodictium</taxon>
    </lineage>
</organism>
<reference evidence="2 3" key="1">
    <citation type="submission" date="2015-11" db="EMBL/GenBank/DDBJ databases">
        <title>Genome sequence of Pyrodictium occultum PL-19, a marine hyperthermophilic archaeon isolated from Volcano, Italy.</title>
        <authorList>
            <person name="Utturkar S."/>
            <person name="Huber H."/>
            <person name="Leptihn S."/>
            <person name="Brown S."/>
            <person name="Stetter K.O."/>
            <person name="Podar M."/>
        </authorList>
    </citation>
    <scope>NUCLEOTIDE SEQUENCE [LARGE SCALE GENOMIC DNA]</scope>
    <source>
        <strain evidence="2 3">PL-19</strain>
    </source>
</reference>
<protein>
    <submittedName>
        <fullName evidence="2">Uncharacterized protein</fullName>
    </submittedName>
</protein>
<dbReference type="AlphaFoldDB" id="A0A0V8RUX6"/>
<evidence type="ECO:0000313" key="2">
    <source>
        <dbReference type="EMBL" id="KSW11861.1"/>
    </source>
</evidence>
<keyword evidence="1" id="KW-1133">Transmembrane helix</keyword>